<protein>
    <submittedName>
        <fullName evidence="2">Uncharacterized protein</fullName>
    </submittedName>
</protein>
<sequence>MLMCSKKKTYDGNRDVSLVIDQKADEVMKPPISPASSTPTTGTPKKDDAFSVGTPLPNVPLADPPEDNDNTLQDIESIQSEKAMLKKKEKAMKEKKPR</sequence>
<accession>A0A8S1EZA2</accession>
<feature type="region of interest" description="Disordered" evidence="1">
    <location>
        <begin position="24"/>
        <end position="71"/>
    </location>
</feature>
<dbReference type="Pfam" id="PF06678">
    <property type="entry name" value="DUF1179"/>
    <property type="match status" value="1"/>
</dbReference>
<evidence type="ECO:0000313" key="3">
    <source>
        <dbReference type="Proteomes" id="UP000494206"/>
    </source>
</evidence>
<evidence type="ECO:0000256" key="1">
    <source>
        <dbReference type="SAM" id="MobiDB-lite"/>
    </source>
</evidence>
<reference evidence="2 3" key="1">
    <citation type="submission" date="2020-04" db="EMBL/GenBank/DDBJ databases">
        <authorList>
            <person name="Laetsch R D."/>
            <person name="Stevens L."/>
            <person name="Kumar S."/>
            <person name="Blaxter L. M."/>
        </authorList>
    </citation>
    <scope>NUCLEOTIDE SEQUENCE [LARGE SCALE GENOMIC DNA]</scope>
</reference>
<keyword evidence="3" id="KW-1185">Reference proteome</keyword>
<evidence type="ECO:0000313" key="2">
    <source>
        <dbReference type="EMBL" id="CAB3406709.1"/>
    </source>
</evidence>
<comment type="caution">
    <text evidence="2">The sequence shown here is derived from an EMBL/GenBank/DDBJ whole genome shotgun (WGS) entry which is preliminary data.</text>
</comment>
<dbReference type="OrthoDB" id="10581161at2759"/>
<proteinExistence type="predicted"/>
<dbReference type="EMBL" id="CADEPM010000005">
    <property type="protein sequence ID" value="CAB3406709.1"/>
    <property type="molecule type" value="Genomic_DNA"/>
</dbReference>
<gene>
    <name evidence="2" type="ORF">CBOVIS_LOCUS8744</name>
</gene>
<organism evidence="2 3">
    <name type="scientific">Caenorhabditis bovis</name>
    <dbReference type="NCBI Taxonomy" id="2654633"/>
    <lineage>
        <taxon>Eukaryota</taxon>
        <taxon>Metazoa</taxon>
        <taxon>Ecdysozoa</taxon>
        <taxon>Nematoda</taxon>
        <taxon>Chromadorea</taxon>
        <taxon>Rhabditida</taxon>
        <taxon>Rhabditina</taxon>
        <taxon>Rhabditomorpha</taxon>
        <taxon>Rhabditoidea</taxon>
        <taxon>Rhabditidae</taxon>
        <taxon>Peloderinae</taxon>
        <taxon>Caenorhabditis</taxon>
    </lineage>
</organism>
<dbReference type="Proteomes" id="UP000494206">
    <property type="component" value="Unassembled WGS sequence"/>
</dbReference>
<dbReference type="InterPro" id="IPR009564">
    <property type="entry name" value="DUF1179"/>
</dbReference>
<dbReference type="AlphaFoldDB" id="A0A8S1EZA2"/>
<name>A0A8S1EZA2_9PELO</name>
<feature type="compositionally biased region" description="Low complexity" evidence="1">
    <location>
        <begin position="34"/>
        <end position="43"/>
    </location>
</feature>